<evidence type="ECO:0000313" key="2">
    <source>
        <dbReference type="EMBL" id="SPD87933.1"/>
    </source>
</evidence>
<organism evidence="2 3">
    <name type="scientific">Micropruina glycogenica</name>
    <dbReference type="NCBI Taxonomy" id="75385"/>
    <lineage>
        <taxon>Bacteria</taxon>
        <taxon>Bacillati</taxon>
        <taxon>Actinomycetota</taxon>
        <taxon>Actinomycetes</taxon>
        <taxon>Propionibacteriales</taxon>
        <taxon>Nocardioidaceae</taxon>
        <taxon>Micropruina</taxon>
    </lineage>
</organism>
<dbReference type="OrthoDB" id="3744914at2"/>
<dbReference type="KEGG" id="mgg:MPLG2_2903"/>
<dbReference type="AlphaFoldDB" id="A0A2N9JK43"/>
<feature type="domain" description="4Fe-4S Wbl-type" evidence="1">
    <location>
        <begin position="11"/>
        <end position="84"/>
    </location>
</feature>
<dbReference type="RefSeq" id="WP_158681206.1">
    <property type="nucleotide sequence ID" value="NZ_BAAAGO010000008.1"/>
</dbReference>
<accession>A0A2N9JK43</accession>
<dbReference type="Pfam" id="PF02467">
    <property type="entry name" value="Whib"/>
    <property type="match status" value="1"/>
</dbReference>
<dbReference type="EMBL" id="LT985188">
    <property type="protein sequence ID" value="SPD87933.1"/>
    <property type="molecule type" value="Genomic_DNA"/>
</dbReference>
<dbReference type="PROSITE" id="PS51674">
    <property type="entry name" value="4FE4S_WBL"/>
    <property type="match status" value="1"/>
</dbReference>
<name>A0A2N9JK43_9ACTN</name>
<gene>
    <name evidence="2" type="ORF">MPLG2_2903</name>
</gene>
<sequence length="188" mass="20550">MPHAPIETRAACIDNPALFQHELLEEPVKARQGTDAQRRQALLAARAAAVCAGCPLFTSCLYEAVVDHDVAGFVAGSTEAQRVQMRHALGVKVEPDDLDVLSGVVRGGRQINHDEVVRLRQANPHESLEVLAMRLGCSLSTVKRHMRRARTAPAEVKLAIVKPSVERVLAVFAAVVGYPRRPREQRVA</sequence>
<protein>
    <submittedName>
        <fullName evidence="2">Transcription factor WhiB</fullName>
    </submittedName>
</protein>
<reference evidence="2 3" key="1">
    <citation type="submission" date="2018-02" db="EMBL/GenBank/DDBJ databases">
        <authorList>
            <person name="Cohen D.B."/>
            <person name="Kent A.D."/>
        </authorList>
    </citation>
    <scope>NUCLEOTIDE SEQUENCE [LARGE SCALE GENOMIC DNA]</scope>
    <source>
        <strain evidence="2">1</strain>
    </source>
</reference>
<dbReference type="InterPro" id="IPR034768">
    <property type="entry name" value="4FE4S_WBL"/>
</dbReference>
<dbReference type="Proteomes" id="UP000238164">
    <property type="component" value="Chromosome 1"/>
</dbReference>
<keyword evidence="3" id="KW-1185">Reference proteome</keyword>
<proteinExistence type="predicted"/>
<evidence type="ECO:0000313" key="3">
    <source>
        <dbReference type="Proteomes" id="UP000238164"/>
    </source>
</evidence>
<evidence type="ECO:0000259" key="1">
    <source>
        <dbReference type="PROSITE" id="PS51674"/>
    </source>
</evidence>